<dbReference type="Pfam" id="PF17921">
    <property type="entry name" value="Integrase_H2C2"/>
    <property type="match status" value="1"/>
</dbReference>
<dbReference type="CDD" id="cd09274">
    <property type="entry name" value="RNase_HI_RT_Ty3"/>
    <property type="match status" value="1"/>
</dbReference>
<dbReference type="Gene3D" id="3.30.70.270">
    <property type="match status" value="2"/>
</dbReference>
<sequence>MIQNVYMHPKEFIELEEHSTDFNYDEQIVTQLPRIKIQVEGKPAIALIDTGAEVSLMAEKFIKEQLGRIERYTVGIKGVNLASANQAKFACVKRKFILGITVGNRKIERSFLVLNGMSIDCIIGMDILSEYKGVVDLEKGIFKMEDVEIKLMEEGPIISNRILNCQLHKIESERGKEISTAVHCHMDYKNAVIQLLEENKELINEEVRMATGYQHRLQVDETRMYKTQTYSVPYHYRQEVKQVIKKMLSEGIIERASTNVINPLVVVKKKDGTIRLCLDARELNKRTEPQFESPQRIESLIGRIGRNKLYTKLDLKNSFWLIPLEAGSRKFTGFSVDGSTYQFKVVPFGLASSCAALVRAMQEILDKYDSFCLHYVDDIIIFSNTVEQHKKHLEIILRTLNENGMKLHLDKCEFFARNVKFLGFEINQRGSTVERSRLEEIGNFPRPNNLKKLRGFLGLMNYYRKFIPEFSGLSLSLVQLLRKGERFVWDDEKEAAFVNLKKALLNGIELFHPDWTKDFVLRTDASDQAVAGVLSQIQEGEDVPICFLSRVLRGPEVRYSIAEKEMLAIIYCITKLKFYLIGKKFTIETDHRALTHLMSTKFANNRIYRWSLILQEFTFEIKYITGKDNVVADILSRKGLEKRDLKTVEILVNRMKNTEEMFTVDRIREDQSSEEFINLRRKINEKETYKGCCIDRTGVIIKKIGEQELYVVTNEFYNEMSSYFHIAYGHAGVRKIWLLMRENFYSKRDLTVVKEMVNKCHLCCLGKYKNFVNYNEIKSIRTREPLEIVAIDYLSNLVKSGRDKHILVMVDLFSRFTKLYAVSACNTEKTVVLIDKFIQEVGKPKKILADNATYFNNDRFRGYLGEREINLGFCSIRHPQGNPSERFIQEVIKYLRMSLFNEPHKNWGRYVKQVERFINETPSTVTEQPPVYVMFGVYPDRPWEFKGDEEEQFENQLAKIREKVRKKQDNWVRKQNEKVKKKVKFEIGDLVILRKLRLADGPKQISAKLLLPYEGPYVINRGFGDSYELRFRESDRIRGRFHVNMLYRYDETSEEVG</sequence>
<evidence type="ECO:0000259" key="9">
    <source>
        <dbReference type="PROSITE" id="PS50994"/>
    </source>
</evidence>
<dbReference type="InterPro" id="IPR000477">
    <property type="entry name" value="RT_dom"/>
</dbReference>
<organism evidence="10">
    <name type="scientific">Photinus pyralis</name>
    <name type="common">Common eastern firefly</name>
    <name type="synonym">Lampyris pyralis</name>
    <dbReference type="NCBI Taxonomy" id="7054"/>
    <lineage>
        <taxon>Eukaryota</taxon>
        <taxon>Metazoa</taxon>
        <taxon>Ecdysozoa</taxon>
        <taxon>Arthropoda</taxon>
        <taxon>Hexapoda</taxon>
        <taxon>Insecta</taxon>
        <taxon>Pterygota</taxon>
        <taxon>Neoptera</taxon>
        <taxon>Endopterygota</taxon>
        <taxon>Coleoptera</taxon>
        <taxon>Polyphaga</taxon>
        <taxon>Elateriformia</taxon>
        <taxon>Elateroidea</taxon>
        <taxon>Lampyridae</taxon>
        <taxon>Lampyrinae</taxon>
        <taxon>Photinus</taxon>
    </lineage>
</organism>
<dbReference type="GO" id="GO:0003964">
    <property type="term" value="F:RNA-directed DNA polymerase activity"/>
    <property type="evidence" value="ECO:0007669"/>
    <property type="project" value="UniProtKB-KW"/>
</dbReference>
<dbReference type="PANTHER" id="PTHR37984:SF5">
    <property type="entry name" value="PROTEIN NYNRIN-LIKE"/>
    <property type="match status" value="1"/>
</dbReference>
<evidence type="ECO:0000256" key="7">
    <source>
        <dbReference type="ARBA" id="ARBA00022918"/>
    </source>
</evidence>
<evidence type="ECO:0000256" key="1">
    <source>
        <dbReference type="ARBA" id="ARBA00012493"/>
    </source>
</evidence>
<dbReference type="EMBL" id="GEZM01036951">
    <property type="protein sequence ID" value="JAV82316.1"/>
    <property type="molecule type" value="Transcribed_RNA"/>
</dbReference>
<dbReference type="CDD" id="cd01647">
    <property type="entry name" value="RT_LTR"/>
    <property type="match status" value="1"/>
</dbReference>
<dbReference type="InterPro" id="IPR043502">
    <property type="entry name" value="DNA/RNA_pol_sf"/>
</dbReference>
<dbReference type="InterPro" id="IPR018061">
    <property type="entry name" value="Retropepsins"/>
</dbReference>
<dbReference type="Pfam" id="PF00665">
    <property type="entry name" value="rve"/>
    <property type="match status" value="1"/>
</dbReference>
<dbReference type="GO" id="GO:0003676">
    <property type="term" value="F:nucleic acid binding"/>
    <property type="evidence" value="ECO:0007669"/>
    <property type="project" value="InterPro"/>
</dbReference>
<evidence type="ECO:0000259" key="8">
    <source>
        <dbReference type="PROSITE" id="PS50878"/>
    </source>
</evidence>
<keyword evidence="2" id="KW-0808">Transferase</keyword>
<dbReference type="Gene3D" id="3.10.10.10">
    <property type="entry name" value="HIV Type 1 Reverse Transcriptase, subunit A, domain 1"/>
    <property type="match status" value="1"/>
</dbReference>
<keyword evidence="7" id="KW-0695">RNA-directed DNA polymerase</keyword>
<proteinExistence type="predicted"/>
<dbReference type="Gene3D" id="2.40.70.10">
    <property type="entry name" value="Acid Proteases"/>
    <property type="match status" value="1"/>
</dbReference>
<evidence type="ECO:0000256" key="6">
    <source>
        <dbReference type="ARBA" id="ARBA00022801"/>
    </source>
</evidence>
<dbReference type="PROSITE" id="PS50878">
    <property type="entry name" value="RT_POL"/>
    <property type="match status" value="1"/>
</dbReference>
<dbReference type="InterPro" id="IPR041588">
    <property type="entry name" value="Integrase_H2C2"/>
</dbReference>
<dbReference type="CDD" id="cd00303">
    <property type="entry name" value="retropepsin_like"/>
    <property type="match status" value="1"/>
</dbReference>
<dbReference type="SUPFAM" id="SSF56672">
    <property type="entry name" value="DNA/RNA polymerases"/>
    <property type="match status" value="1"/>
</dbReference>
<dbReference type="PROSITE" id="PS00141">
    <property type="entry name" value="ASP_PROTEASE"/>
    <property type="match status" value="1"/>
</dbReference>
<feature type="domain" description="Reverse transcriptase" evidence="8">
    <location>
        <begin position="248"/>
        <end position="426"/>
    </location>
</feature>
<dbReference type="SUPFAM" id="SSF50630">
    <property type="entry name" value="Acid proteases"/>
    <property type="match status" value="1"/>
</dbReference>
<dbReference type="Gene3D" id="3.30.420.10">
    <property type="entry name" value="Ribonuclease H-like superfamily/Ribonuclease H"/>
    <property type="match status" value="1"/>
</dbReference>
<dbReference type="PANTHER" id="PTHR37984">
    <property type="entry name" value="PROTEIN CBG26694"/>
    <property type="match status" value="1"/>
</dbReference>
<dbReference type="SUPFAM" id="SSF53098">
    <property type="entry name" value="Ribonuclease H-like"/>
    <property type="match status" value="1"/>
</dbReference>
<dbReference type="GO" id="GO:0006508">
    <property type="term" value="P:proteolysis"/>
    <property type="evidence" value="ECO:0007669"/>
    <property type="project" value="InterPro"/>
</dbReference>
<reference evidence="10" key="1">
    <citation type="journal article" date="2016" name="Sci. Rep.">
        <title>Molecular characterization of firefly nuptial gifts: a multi-omics approach sheds light on postcopulatory sexual selection.</title>
        <authorList>
            <person name="Al-Wathiqui N."/>
            <person name="Fallon T.R."/>
            <person name="South A."/>
            <person name="Weng J.K."/>
            <person name="Lewis S.M."/>
        </authorList>
    </citation>
    <scope>NUCLEOTIDE SEQUENCE</scope>
</reference>
<dbReference type="Pfam" id="PF00077">
    <property type="entry name" value="RVP"/>
    <property type="match status" value="1"/>
</dbReference>
<evidence type="ECO:0000256" key="4">
    <source>
        <dbReference type="ARBA" id="ARBA00022722"/>
    </source>
</evidence>
<dbReference type="InterPro" id="IPR043128">
    <property type="entry name" value="Rev_trsase/Diguanyl_cyclase"/>
</dbReference>
<dbReference type="InterPro" id="IPR021109">
    <property type="entry name" value="Peptidase_aspartic_dom_sf"/>
</dbReference>
<dbReference type="EC" id="2.7.7.49" evidence="1"/>
<dbReference type="InterPro" id="IPR001584">
    <property type="entry name" value="Integrase_cat-core"/>
</dbReference>
<dbReference type="InterPro" id="IPR050951">
    <property type="entry name" value="Retrovirus_Pol_polyprotein"/>
</dbReference>
<feature type="domain" description="Integrase catalytic" evidence="9">
    <location>
        <begin position="781"/>
        <end position="938"/>
    </location>
</feature>
<dbReference type="InterPro" id="IPR001969">
    <property type="entry name" value="Aspartic_peptidase_AS"/>
</dbReference>
<accession>A0A1Y1MEL5</accession>
<dbReference type="GO" id="GO:0042575">
    <property type="term" value="C:DNA polymerase complex"/>
    <property type="evidence" value="ECO:0007669"/>
    <property type="project" value="UniProtKB-ARBA"/>
</dbReference>
<dbReference type="GO" id="GO:0004190">
    <property type="term" value="F:aspartic-type endopeptidase activity"/>
    <property type="evidence" value="ECO:0007669"/>
    <property type="project" value="InterPro"/>
</dbReference>
<dbReference type="GO" id="GO:0015074">
    <property type="term" value="P:DNA integration"/>
    <property type="evidence" value="ECO:0007669"/>
    <property type="project" value="InterPro"/>
</dbReference>
<keyword evidence="4" id="KW-0540">Nuclease</keyword>
<dbReference type="Pfam" id="PF00078">
    <property type="entry name" value="RVT_1"/>
    <property type="match status" value="1"/>
</dbReference>
<keyword evidence="3" id="KW-0548">Nucleotidyltransferase</keyword>
<keyword evidence="6" id="KW-0378">Hydrolase</keyword>
<dbReference type="PROSITE" id="PS50994">
    <property type="entry name" value="INTEGRASE"/>
    <property type="match status" value="1"/>
</dbReference>
<evidence type="ECO:0000256" key="2">
    <source>
        <dbReference type="ARBA" id="ARBA00022679"/>
    </source>
</evidence>
<protein>
    <recommendedName>
        <fullName evidence="1">RNA-directed DNA polymerase</fullName>
        <ecNumber evidence="1">2.7.7.49</ecNumber>
    </recommendedName>
</protein>
<evidence type="ECO:0000313" key="10">
    <source>
        <dbReference type="EMBL" id="JAV82316.1"/>
    </source>
</evidence>
<evidence type="ECO:0000256" key="3">
    <source>
        <dbReference type="ARBA" id="ARBA00022695"/>
    </source>
</evidence>
<dbReference type="FunFam" id="3.30.70.270:FF:000020">
    <property type="entry name" value="Transposon Tf2-6 polyprotein-like Protein"/>
    <property type="match status" value="1"/>
</dbReference>
<dbReference type="Pfam" id="PF17917">
    <property type="entry name" value="RT_RNaseH"/>
    <property type="match status" value="1"/>
</dbReference>
<dbReference type="FunFam" id="3.10.20.370:FF:000001">
    <property type="entry name" value="Retrovirus-related Pol polyprotein from transposon 17.6-like protein"/>
    <property type="match status" value="1"/>
</dbReference>
<dbReference type="InterPro" id="IPR041373">
    <property type="entry name" value="RT_RNaseH"/>
</dbReference>
<dbReference type="AlphaFoldDB" id="A0A1Y1MEL5"/>
<dbReference type="InterPro" id="IPR012337">
    <property type="entry name" value="RNaseH-like_sf"/>
</dbReference>
<dbReference type="GO" id="GO:0004519">
    <property type="term" value="F:endonuclease activity"/>
    <property type="evidence" value="ECO:0007669"/>
    <property type="project" value="UniProtKB-KW"/>
</dbReference>
<dbReference type="InterPro" id="IPR036397">
    <property type="entry name" value="RNaseH_sf"/>
</dbReference>
<name>A0A1Y1MEL5_PHOPY</name>
<keyword evidence="5" id="KW-0255">Endonuclease</keyword>
<evidence type="ECO:0000256" key="5">
    <source>
        <dbReference type="ARBA" id="ARBA00022759"/>
    </source>
</evidence>